<reference evidence="8" key="3">
    <citation type="submission" date="2025-09" db="UniProtKB">
        <authorList>
            <consortium name="Ensembl"/>
        </authorList>
    </citation>
    <scope>IDENTIFICATION</scope>
</reference>
<dbReference type="PANTHER" id="PTHR19441">
    <property type="entry name" value="WHEY ACDIC PROTEIN WAP"/>
    <property type="match status" value="1"/>
</dbReference>
<dbReference type="GO" id="GO:0004867">
    <property type="term" value="F:serine-type endopeptidase inhibitor activity"/>
    <property type="evidence" value="ECO:0007669"/>
    <property type="project" value="TreeGrafter"/>
</dbReference>
<evidence type="ECO:0000256" key="4">
    <source>
        <dbReference type="ARBA" id="ARBA00023022"/>
    </source>
</evidence>
<dbReference type="GO" id="GO:0005615">
    <property type="term" value="C:extracellular space"/>
    <property type="evidence" value="ECO:0007669"/>
    <property type="project" value="TreeGrafter"/>
</dbReference>
<dbReference type="GeneTree" id="ENSGT01140000285085"/>
<dbReference type="GO" id="GO:0019731">
    <property type="term" value="P:antibacterial humoral response"/>
    <property type="evidence" value="ECO:0007669"/>
    <property type="project" value="TreeGrafter"/>
</dbReference>
<proteinExistence type="inferred from homology"/>
<comment type="function">
    <text evidence="1">Damages membranes of susceptible bacteria. Has no hemolytic activity. Not toxic to mice. Does not inhibit the proteinases elastase and cathepsin G.</text>
</comment>
<evidence type="ECO:0000256" key="6">
    <source>
        <dbReference type="ARBA" id="ARBA00035122"/>
    </source>
</evidence>
<organism evidence="8 9">
    <name type="scientific">Podarcis muralis</name>
    <name type="common">Wall lizard</name>
    <name type="synonym">Lacerta muralis</name>
    <dbReference type="NCBI Taxonomy" id="64176"/>
    <lineage>
        <taxon>Eukaryota</taxon>
        <taxon>Metazoa</taxon>
        <taxon>Chordata</taxon>
        <taxon>Craniata</taxon>
        <taxon>Vertebrata</taxon>
        <taxon>Euteleostomi</taxon>
        <taxon>Lepidosauria</taxon>
        <taxon>Squamata</taxon>
        <taxon>Bifurcata</taxon>
        <taxon>Unidentata</taxon>
        <taxon>Episquamata</taxon>
        <taxon>Laterata</taxon>
        <taxon>Lacertibaenia</taxon>
        <taxon>Lacertidae</taxon>
        <taxon>Podarcis</taxon>
    </lineage>
</organism>
<sequence length="171" mass="17840">MEGGGSWAHLVLQSSPRSLSLPSPPPCLPPLHQPHLRELKAWLATARDHNIFSASSITMTPRNSSCFHHLLLVSLVGLLTASAHLIDTPGQNVTVAAEKAGTCPNATLGTARGNCTEECQSDASCAGTEKCCWTGCGASCRLPNGNTCPPLPPAILLPPGPSLRWASMPSS</sequence>
<evidence type="ECO:0000256" key="3">
    <source>
        <dbReference type="ARBA" id="ARBA00022729"/>
    </source>
</evidence>
<feature type="domain" description="WAP" evidence="7">
    <location>
        <begin position="96"/>
        <end position="144"/>
    </location>
</feature>
<name>A0A670IHQ2_PODMU</name>
<accession>A0A670IHQ2</accession>
<evidence type="ECO:0000313" key="8">
    <source>
        <dbReference type="Ensembl" id="ENSPMRP00000010872.1"/>
    </source>
</evidence>
<dbReference type="SMART" id="SM00217">
    <property type="entry name" value="WAP"/>
    <property type="match status" value="1"/>
</dbReference>
<comment type="similarity">
    <text evidence="6">Belongs to the venom waprin family.</text>
</comment>
<dbReference type="Gene3D" id="4.10.75.10">
    <property type="entry name" value="Elafin-like"/>
    <property type="match status" value="1"/>
</dbReference>
<dbReference type="FunFam" id="4.10.75.10:FF:000001">
    <property type="entry name" value="Anosmin 1"/>
    <property type="match status" value="1"/>
</dbReference>
<dbReference type="PROSITE" id="PS51390">
    <property type="entry name" value="WAP"/>
    <property type="match status" value="1"/>
</dbReference>
<evidence type="ECO:0000256" key="2">
    <source>
        <dbReference type="ARBA" id="ARBA00022529"/>
    </source>
</evidence>
<dbReference type="InterPro" id="IPR050514">
    <property type="entry name" value="WAP_four-disulfide_core"/>
</dbReference>
<dbReference type="Ensembl" id="ENSPMRT00000011605.1">
    <property type="protein sequence ID" value="ENSPMRP00000010872.1"/>
    <property type="gene ID" value="ENSPMRG00000007234.1"/>
</dbReference>
<dbReference type="GO" id="GO:0045087">
    <property type="term" value="P:innate immune response"/>
    <property type="evidence" value="ECO:0007669"/>
    <property type="project" value="TreeGrafter"/>
</dbReference>
<keyword evidence="9" id="KW-1185">Reference proteome</keyword>
<dbReference type="CDD" id="cd00199">
    <property type="entry name" value="WAP"/>
    <property type="match status" value="1"/>
</dbReference>
<evidence type="ECO:0000259" key="7">
    <source>
        <dbReference type="PROSITE" id="PS51390"/>
    </source>
</evidence>
<keyword evidence="2" id="KW-0929">Antimicrobial</keyword>
<keyword evidence="5" id="KW-1015">Disulfide bond</keyword>
<dbReference type="SUPFAM" id="SSF57256">
    <property type="entry name" value="Elafin-like"/>
    <property type="match status" value="1"/>
</dbReference>
<evidence type="ECO:0000256" key="1">
    <source>
        <dbReference type="ARBA" id="ARBA00002473"/>
    </source>
</evidence>
<reference evidence="8" key="2">
    <citation type="submission" date="2025-08" db="UniProtKB">
        <authorList>
            <consortium name="Ensembl"/>
        </authorList>
    </citation>
    <scope>IDENTIFICATION</scope>
</reference>
<dbReference type="InterPro" id="IPR008197">
    <property type="entry name" value="WAP_dom"/>
</dbReference>
<dbReference type="Proteomes" id="UP000472272">
    <property type="component" value="Chromosome 6"/>
</dbReference>
<protein>
    <recommendedName>
        <fullName evidence="7">WAP domain-containing protein</fullName>
    </recommendedName>
</protein>
<dbReference type="AlphaFoldDB" id="A0A670IHQ2"/>
<evidence type="ECO:0000313" key="9">
    <source>
        <dbReference type="Proteomes" id="UP000472272"/>
    </source>
</evidence>
<evidence type="ECO:0000256" key="5">
    <source>
        <dbReference type="ARBA" id="ARBA00023157"/>
    </source>
</evidence>
<dbReference type="PRINTS" id="PR00003">
    <property type="entry name" value="4DISULPHCORE"/>
</dbReference>
<dbReference type="PANTHER" id="PTHR19441:SF30">
    <property type="entry name" value="ELAFIN"/>
    <property type="match status" value="1"/>
</dbReference>
<dbReference type="InterPro" id="IPR036645">
    <property type="entry name" value="Elafin-like_sf"/>
</dbReference>
<keyword evidence="4" id="KW-0044">Antibiotic</keyword>
<keyword evidence="3" id="KW-0732">Signal</keyword>
<dbReference type="Pfam" id="PF00095">
    <property type="entry name" value="WAP"/>
    <property type="match status" value="1"/>
</dbReference>
<reference evidence="8 9" key="1">
    <citation type="journal article" date="2019" name="Proc. Natl. Acad. Sci. U.S.A.">
        <title>Regulatory changes in pterin and carotenoid genes underlie balanced color polymorphisms in the wall lizard.</title>
        <authorList>
            <person name="Andrade P."/>
            <person name="Pinho C."/>
            <person name="Perez I de Lanuza G."/>
            <person name="Afonso S."/>
            <person name="Brejcha J."/>
            <person name="Rubin C.J."/>
            <person name="Wallerman O."/>
            <person name="Pereira P."/>
            <person name="Sabatino S.J."/>
            <person name="Bellati A."/>
            <person name="Pellitteri-Rosa D."/>
            <person name="Bosakova Z."/>
            <person name="Bunikis I."/>
            <person name="Carretero M.A."/>
            <person name="Feiner N."/>
            <person name="Marsik P."/>
            <person name="Pauperio F."/>
            <person name="Salvi D."/>
            <person name="Soler L."/>
            <person name="While G.M."/>
            <person name="Uller T."/>
            <person name="Font E."/>
            <person name="Andersson L."/>
            <person name="Carneiro M."/>
        </authorList>
    </citation>
    <scope>NUCLEOTIDE SEQUENCE</scope>
</reference>